<comment type="caution">
    <text evidence="10">The sequence shown here is derived from an EMBL/GenBank/DDBJ whole genome shotgun (WGS) entry which is preliminary data.</text>
</comment>
<dbReference type="InterPro" id="IPR002020">
    <property type="entry name" value="Citrate_synthase"/>
</dbReference>
<evidence type="ECO:0000313" key="10">
    <source>
        <dbReference type="EMBL" id="PTQ53170.1"/>
    </source>
</evidence>
<evidence type="ECO:0000256" key="1">
    <source>
        <dbReference type="ARBA" id="ARBA00005163"/>
    </source>
</evidence>
<dbReference type="InterPro" id="IPR016142">
    <property type="entry name" value="Citrate_synth-like_lrg_a-sub"/>
</dbReference>
<dbReference type="PANTHER" id="PTHR11739">
    <property type="entry name" value="CITRATE SYNTHASE"/>
    <property type="match status" value="1"/>
</dbReference>
<protein>
    <recommendedName>
        <fullName evidence="6">Citrate synthase</fullName>
    </recommendedName>
</protein>
<dbReference type="GO" id="GO:0005829">
    <property type="term" value="C:cytosol"/>
    <property type="evidence" value="ECO:0007669"/>
    <property type="project" value="TreeGrafter"/>
</dbReference>
<feature type="active site" evidence="7">
    <location>
        <position position="352"/>
    </location>
</feature>
<dbReference type="PRINTS" id="PR00143">
    <property type="entry name" value="CITRTSNTHASE"/>
</dbReference>
<reference evidence="10 11" key="1">
    <citation type="submission" date="2017-08" db="EMBL/GenBank/DDBJ databases">
        <title>Burning lignite coal seam in the remote Altai Mountains harbors a hydrogen-driven thermophilic microbial community.</title>
        <authorList>
            <person name="Kadnikov V.V."/>
            <person name="Mardanov A.V."/>
            <person name="Ivasenko D."/>
            <person name="Beletsky A.V."/>
            <person name="Karnachuk O.V."/>
            <person name="Ravin N.V."/>
        </authorList>
    </citation>
    <scope>NUCLEOTIDE SEQUENCE [LARGE SCALE GENOMIC DNA]</scope>
    <source>
        <strain evidence="10">AL31</strain>
    </source>
</reference>
<dbReference type="NCBIfam" id="TIGR01800">
    <property type="entry name" value="cit_synth_II"/>
    <property type="match status" value="1"/>
</dbReference>
<evidence type="ECO:0000256" key="8">
    <source>
        <dbReference type="RuleBase" id="RU003406"/>
    </source>
</evidence>
<dbReference type="GO" id="GO:0005975">
    <property type="term" value="P:carbohydrate metabolic process"/>
    <property type="evidence" value="ECO:0007669"/>
    <property type="project" value="TreeGrafter"/>
</dbReference>
<dbReference type="EMBL" id="PEBW01000001">
    <property type="protein sequence ID" value="PTQ53170.1"/>
    <property type="molecule type" value="Genomic_DNA"/>
</dbReference>
<feature type="active site" evidence="7">
    <location>
        <position position="301"/>
    </location>
</feature>
<dbReference type="AlphaFoldDB" id="A0A2T5GAG9"/>
<evidence type="ECO:0000256" key="9">
    <source>
        <dbReference type="SAM" id="MobiDB-lite"/>
    </source>
</evidence>
<accession>A0A2T5GAG9</accession>
<evidence type="ECO:0000256" key="2">
    <source>
        <dbReference type="ARBA" id="ARBA00010566"/>
    </source>
</evidence>
<dbReference type="InterPro" id="IPR036969">
    <property type="entry name" value="Citrate_synthase_sf"/>
</dbReference>
<evidence type="ECO:0000256" key="4">
    <source>
        <dbReference type="ARBA" id="ARBA00022679"/>
    </source>
</evidence>
<gene>
    <name evidence="10" type="ORF">BLITH_0250</name>
</gene>
<sequence>MRSFEIWAPRASSRGAHGRERTPLFSTPCGRGEVRPGGGSVAHVLRGLDGVVAATSGVTQITDERLFYRGIAVEDLFAHSTHEEVIFLLWEGRLPTAEELAAFRERLAGEAHVPTELYEFLARLPRTAPPMSLLRALVDAASLLDEDAERRTPEARRTVALRLVARMPLFAAAVGRHRAGEDVEAAVRDAAGDGKLARAFLRAFRGEEPPEEDVRVLDRTFLLHADHELNASTFVARSVASTLSDMYSAIVAAVGALKGPLHGGANEGVMTMLEEIGPEGDWMRYVADKLARKERIMGFGHRVYKRGDPRTPLLRSLAREVLSRRGEIVWLELAERIEAYVAEVKGLKPNVDYYAALVYRGLGIPKEMYPLMFAVARTAGWTAHLFEQYADNRLIRPRAVYVGPVSVPYVPIEQRDRERR</sequence>
<evidence type="ECO:0000256" key="5">
    <source>
        <dbReference type="ARBA" id="ARBA00049288"/>
    </source>
</evidence>
<dbReference type="PIRSF" id="PIRSF001369">
    <property type="entry name" value="Citrate_synth"/>
    <property type="match status" value="1"/>
</dbReference>
<comment type="pathway">
    <text evidence="1">Carbohydrate metabolism; tricarboxylic acid cycle.</text>
</comment>
<dbReference type="InterPro" id="IPR024176">
    <property type="entry name" value="Citrate_synthase_bac-typ"/>
</dbReference>
<proteinExistence type="inferred from homology"/>
<evidence type="ECO:0000313" key="11">
    <source>
        <dbReference type="Proteomes" id="UP000244016"/>
    </source>
</evidence>
<dbReference type="InterPro" id="IPR019810">
    <property type="entry name" value="Citrate_synthase_AS"/>
</dbReference>
<dbReference type="Proteomes" id="UP000244016">
    <property type="component" value="Unassembled WGS sequence"/>
</dbReference>
<evidence type="ECO:0000256" key="6">
    <source>
        <dbReference type="PIRNR" id="PIRNR001369"/>
    </source>
</evidence>
<dbReference type="Pfam" id="PF00285">
    <property type="entry name" value="Citrate_synt"/>
    <property type="match status" value="1"/>
</dbReference>
<comment type="catalytic activity">
    <reaction evidence="5">
        <text>oxaloacetate + acetyl-CoA + H2O = citrate + CoA + H(+)</text>
        <dbReference type="Rhea" id="RHEA:16845"/>
        <dbReference type="ChEBI" id="CHEBI:15377"/>
        <dbReference type="ChEBI" id="CHEBI:15378"/>
        <dbReference type="ChEBI" id="CHEBI:16452"/>
        <dbReference type="ChEBI" id="CHEBI:16947"/>
        <dbReference type="ChEBI" id="CHEBI:57287"/>
        <dbReference type="ChEBI" id="CHEBI:57288"/>
        <dbReference type="EC" id="2.3.3.16"/>
    </reaction>
</comment>
<evidence type="ECO:0000256" key="3">
    <source>
        <dbReference type="ARBA" id="ARBA00022532"/>
    </source>
</evidence>
<dbReference type="UniPathway" id="UPA00223"/>
<dbReference type="PANTHER" id="PTHR11739:SF4">
    <property type="entry name" value="CITRATE SYNTHASE, PEROXISOMAL"/>
    <property type="match status" value="1"/>
</dbReference>
<name>A0A2T5GAG9_9BACL</name>
<dbReference type="Gene3D" id="1.10.230.10">
    <property type="entry name" value="Cytochrome P450-Terp, domain 2"/>
    <property type="match status" value="1"/>
</dbReference>
<dbReference type="SUPFAM" id="SSF48256">
    <property type="entry name" value="Citrate synthase"/>
    <property type="match status" value="1"/>
</dbReference>
<evidence type="ECO:0000256" key="7">
    <source>
        <dbReference type="PIRSR" id="PIRSR001369-1"/>
    </source>
</evidence>
<dbReference type="InterPro" id="IPR011278">
    <property type="entry name" value="2-MeCitrate/Citrate_synth_II"/>
</dbReference>
<dbReference type="GO" id="GO:0036440">
    <property type="term" value="F:citrate synthase activity"/>
    <property type="evidence" value="ECO:0007669"/>
    <property type="project" value="UniProtKB-EC"/>
</dbReference>
<feature type="region of interest" description="Disordered" evidence="9">
    <location>
        <begin position="14"/>
        <end position="33"/>
    </location>
</feature>
<comment type="similarity">
    <text evidence="2 6 8">Belongs to the citrate synthase family.</text>
</comment>
<organism evidence="10 11">
    <name type="scientific">Brockia lithotrophica</name>
    <dbReference type="NCBI Taxonomy" id="933949"/>
    <lineage>
        <taxon>Bacteria</taxon>
        <taxon>Bacillati</taxon>
        <taxon>Bacillota</taxon>
        <taxon>Bacilli</taxon>
        <taxon>Bacillales</taxon>
        <taxon>Bacillales Family X. Incertae Sedis</taxon>
        <taxon>Brockia</taxon>
    </lineage>
</organism>
<keyword evidence="4 6" id="KW-0808">Transferase</keyword>
<dbReference type="InterPro" id="IPR016143">
    <property type="entry name" value="Citrate_synth-like_sm_a-sub"/>
</dbReference>
<dbReference type="GO" id="GO:0006099">
    <property type="term" value="P:tricarboxylic acid cycle"/>
    <property type="evidence" value="ECO:0007669"/>
    <property type="project" value="UniProtKB-UniPathway"/>
</dbReference>
<dbReference type="Gene3D" id="1.10.580.10">
    <property type="entry name" value="Citrate Synthase, domain 1"/>
    <property type="match status" value="1"/>
</dbReference>
<keyword evidence="3" id="KW-0816">Tricarboxylic acid cycle</keyword>
<dbReference type="PROSITE" id="PS00480">
    <property type="entry name" value="CITRATE_SYNTHASE"/>
    <property type="match status" value="1"/>
</dbReference>